<accession>A0AAV6G8Z1</accession>
<evidence type="ECO:0000313" key="2">
    <source>
        <dbReference type="Proteomes" id="UP000823561"/>
    </source>
</evidence>
<protein>
    <submittedName>
        <fullName evidence="1">Uncharacterized protein</fullName>
    </submittedName>
</protein>
<dbReference type="AlphaFoldDB" id="A0AAV6G8Z1"/>
<comment type="caution">
    <text evidence="1">The sequence shown here is derived from an EMBL/GenBank/DDBJ whole genome shotgun (WGS) entry which is preliminary data.</text>
</comment>
<reference evidence="1" key="1">
    <citation type="submission" date="2020-10" db="EMBL/GenBank/DDBJ databases">
        <title>Chromosome-scale genome assembly of the Allis shad, Alosa alosa.</title>
        <authorList>
            <person name="Margot Z."/>
            <person name="Christophe K."/>
            <person name="Cabau C."/>
            <person name="Louis A."/>
            <person name="Berthelot C."/>
            <person name="Parey E."/>
            <person name="Roest Crollius H."/>
            <person name="Montfort J."/>
            <person name="Robinson-Rechavi M."/>
            <person name="Bucao C."/>
            <person name="Bouchez O."/>
            <person name="Gislard M."/>
            <person name="Lluch J."/>
            <person name="Milhes M."/>
            <person name="Lampietro C."/>
            <person name="Lopez Roques C."/>
            <person name="Donnadieu C."/>
            <person name="Braasch I."/>
            <person name="Desvignes T."/>
            <person name="Postlethwait J."/>
            <person name="Bobe J."/>
            <person name="Guiguen Y."/>
        </authorList>
    </citation>
    <scope>NUCLEOTIDE SEQUENCE</scope>
    <source>
        <strain evidence="1">M-15738</strain>
        <tissue evidence="1">Blood</tissue>
    </source>
</reference>
<sequence length="73" mass="8264">MPIQENIATKDSRALRSDVTLSRYQSGVAILEYLSCIFEKTCCKVRRSSYPQFPVLIPKLCLVYIPSLALVLL</sequence>
<gene>
    <name evidence="1" type="ORF">AALO_G00181730</name>
</gene>
<keyword evidence="2" id="KW-1185">Reference proteome</keyword>
<proteinExistence type="predicted"/>
<name>A0AAV6G8Z1_9TELE</name>
<dbReference type="Proteomes" id="UP000823561">
    <property type="component" value="Chromosome 13"/>
</dbReference>
<evidence type="ECO:0000313" key="1">
    <source>
        <dbReference type="EMBL" id="KAG5271589.1"/>
    </source>
</evidence>
<organism evidence="1 2">
    <name type="scientific">Alosa alosa</name>
    <name type="common">allis shad</name>
    <dbReference type="NCBI Taxonomy" id="278164"/>
    <lineage>
        <taxon>Eukaryota</taxon>
        <taxon>Metazoa</taxon>
        <taxon>Chordata</taxon>
        <taxon>Craniata</taxon>
        <taxon>Vertebrata</taxon>
        <taxon>Euteleostomi</taxon>
        <taxon>Actinopterygii</taxon>
        <taxon>Neopterygii</taxon>
        <taxon>Teleostei</taxon>
        <taxon>Clupei</taxon>
        <taxon>Clupeiformes</taxon>
        <taxon>Clupeoidei</taxon>
        <taxon>Clupeidae</taxon>
        <taxon>Alosa</taxon>
    </lineage>
</organism>
<dbReference type="EMBL" id="JADWDJ010000013">
    <property type="protein sequence ID" value="KAG5271589.1"/>
    <property type="molecule type" value="Genomic_DNA"/>
</dbReference>